<protein>
    <submittedName>
        <fullName evidence="1">Uncharacterized protein</fullName>
    </submittedName>
</protein>
<keyword evidence="2" id="KW-1185">Reference proteome</keyword>
<evidence type="ECO:0000313" key="2">
    <source>
        <dbReference type="Proteomes" id="UP000765509"/>
    </source>
</evidence>
<dbReference type="EMBL" id="AVOT02030236">
    <property type="protein sequence ID" value="MBW0523373.1"/>
    <property type="molecule type" value="Genomic_DNA"/>
</dbReference>
<name>A0A9Q3I086_9BASI</name>
<dbReference type="Proteomes" id="UP000765509">
    <property type="component" value="Unassembled WGS sequence"/>
</dbReference>
<dbReference type="AlphaFoldDB" id="A0A9Q3I086"/>
<gene>
    <name evidence="1" type="ORF">O181_063088</name>
</gene>
<organism evidence="1 2">
    <name type="scientific">Austropuccinia psidii MF-1</name>
    <dbReference type="NCBI Taxonomy" id="1389203"/>
    <lineage>
        <taxon>Eukaryota</taxon>
        <taxon>Fungi</taxon>
        <taxon>Dikarya</taxon>
        <taxon>Basidiomycota</taxon>
        <taxon>Pucciniomycotina</taxon>
        <taxon>Pucciniomycetes</taxon>
        <taxon>Pucciniales</taxon>
        <taxon>Sphaerophragmiaceae</taxon>
        <taxon>Austropuccinia</taxon>
    </lineage>
</organism>
<proteinExistence type="predicted"/>
<comment type="caution">
    <text evidence="1">The sequence shown here is derived from an EMBL/GenBank/DDBJ whole genome shotgun (WGS) entry which is preliminary data.</text>
</comment>
<evidence type="ECO:0000313" key="1">
    <source>
        <dbReference type="EMBL" id="MBW0523373.1"/>
    </source>
</evidence>
<dbReference type="OrthoDB" id="2498581at2759"/>
<sequence>MIKFPSKLELLKTNVIKFKDLNPLRFHSNLSKSTLLNQNPIFSFNPNSNSPLIKINSNRLTKLDFLKIRSTANKLFEPLALTQLERFLTLTFSNRFDSFNQALIDELISTNSIFTKSQRINFFKILIDLSRNKRNWLGANDKDLILLSDQAIANYFFQLIPLLDSLRDLNLSPQNLRCVFRALRRANHPSFSDHHLIDQLWFQITQTESNDNRPTSNTLLGIRAILHWFRSPSPISKQLWNSTLKIWSKIINWNQILINHDLLSDLQASPNQPLSEPSFHSQFIILSSIIHTAVKNYSNQPINRHNAKLFKNACEALEIILIHPQMSKLPPVEKLSHQILDTFLVAVSVDHRAPAPEIVSIFLKYPNLQSVSNRWSNHGISNQDYHRYQQILDTLYNLGRANLLVSTWINLLPLINLARTNWPFSKLLSSLQDLANPLTRAPSGKPLNAFKLARLVLFLVKSLESETDLRMASSRRLAFKILVENPDLHQFDWLTREEREFDKDGIEIKPSHLNSSQTISDKIDIIYQLWLSSWALTKRVINETEGEQLPLATLMGVTKLTQNFRNDRTILLLKMVISRFVADRTPPLNQQQITSKYLHNPTAKLSDLERTKLIEAHMTIGSDLSRKFIAQLFETFLNERIIPSVEDMRLLHGFLKQINQSFARQFWIDQSLLVKGLPWNLSQAGGWEDQKIEIANAVFKKLDKKQVTT</sequence>
<reference evidence="1" key="1">
    <citation type="submission" date="2021-03" db="EMBL/GenBank/DDBJ databases">
        <title>Draft genome sequence of rust myrtle Austropuccinia psidii MF-1, a brazilian biotype.</title>
        <authorList>
            <person name="Quecine M.C."/>
            <person name="Pachon D.M.R."/>
            <person name="Bonatelli M.L."/>
            <person name="Correr F.H."/>
            <person name="Franceschini L.M."/>
            <person name="Leite T.F."/>
            <person name="Margarido G.R.A."/>
            <person name="Almeida C.A."/>
            <person name="Ferrarezi J.A."/>
            <person name="Labate C.A."/>
        </authorList>
    </citation>
    <scope>NUCLEOTIDE SEQUENCE</scope>
    <source>
        <strain evidence="1">MF-1</strain>
    </source>
</reference>
<accession>A0A9Q3I086</accession>